<organism evidence="2 3">
    <name type="scientific">Araneus ventricosus</name>
    <name type="common">Orbweaver spider</name>
    <name type="synonym">Epeira ventricosa</name>
    <dbReference type="NCBI Taxonomy" id="182803"/>
    <lineage>
        <taxon>Eukaryota</taxon>
        <taxon>Metazoa</taxon>
        <taxon>Ecdysozoa</taxon>
        <taxon>Arthropoda</taxon>
        <taxon>Chelicerata</taxon>
        <taxon>Arachnida</taxon>
        <taxon>Araneae</taxon>
        <taxon>Araneomorphae</taxon>
        <taxon>Entelegynae</taxon>
        <taxon>Araneoidea</taxon>
        <taxon>Araneidae</taxon>
        <taxon>Araneus</taxon>
    </lineage>
</organism>
<dbReference type="AlphaFoldDB" id="A0A4Y2PJT8"/>
<reference evidence="2 3" key="1">
    <citation type="journal article" date="2019" name="Sci. Rep.">
        <title>Orb-weaving spider Araneus ventricosus genome elucidates the spidroin gene catalogue.</title>
        <authorList>
            <person name="Kono N."/>
            <person name="Nakamura H."/>
            <person name="Ohtoshi R."/>
            <person name="Moran D.A.P."/>
            <person name="Shinohara A."/>
            <person name="Yoshida Y."/>
            <person name="Fujiwara M."/>
            <person name="Mori M."/>
            <person name="Tomita M."/>
            <person name="Arakawa K."/>
        </authorList>
    </citation>
    <scope>NUCLEOTIDE SEQUENCE [LARGE SCALE GENOMIC DNA]</scope>
</reference>
<dbReference type="Proteomes" id="UP000499080">
    <property type="component" value="Unassembled WGS sequence"/>
</dbReference>
<gene>
    <name evidence="2" type="ORF">AVEN_4715_1</name>
</gene>
<comment type="caution">
    <text evidence="2">The sequence shown here is derived from an EMBL/GenBank/DDBJ whole genome shotgun (WGS) entry which is preliminary data.</text>
</comment>
<dbReference type="EMBL" id="BGPR01011486">
    <property type="protein sequence ID" value="GBN51594.1"/>
    <property type="molecule type" value="Genomic_DNA"/>
</dbReference>
<feature type="compositionally biased region" description="Basic and acidic residues" evidence="1">
    <location>
        <begin position="60"/>
        <end position="71"/>
    </location>
</feature>
<sequence>MSDAKEADPKLQFRMLPDAAMMPVIPFSHEKMKPKMYNSTGTCPRVTTLEPSVLLGTGGDDLKENHPEKKQSRSSHTFIATREYTLMESTIVYLLHGLSCIARKSSEHTQKTVSIISCLMEYPGIYGYLVVTFTD</sequence>
<evidence type="ECO:0000256" key="1">
    <source>
        <dbReference type="SAM" id="MobiDB-lite"/>
    </source>
</evidence>
<protein>
    <submittedName>
        <fullName evidence="2">Uncharacterized protein</fullName>
    </submittedName>
</protein>
<evidence type="ECO:0000313" key="2">
    <source>
        <dbReference type="EMBL" id="GBN51594.1"/>
    </source>
</evidence>
<keyword evidence="3" id="KW-1185">Reference proteome</keyword>
<proteinExistence type="predicted"/>
<name>A0A4Y2PJT8_ARAVE</name>
<evidence type="ECO:0000313" key="3">
    <source>
        <dbReference type="Proteomes" id="UP000499080"/>
    </source>
</evidence>
<feature type="region of interest" description="Disordered" evidence="1">
    <location>
        <begin position="56"/>
        <end position="75"/>
    </location>
</feature>
<accession>A0A4Y2PJT8</accession>